<dbReference type="OrthoDB" id="4073665at2759"/>
<evidence type="ECO:0000256" key="1">
    <source>
        <dbReference type="SAM" id="Phobius"/>
    </source>
</evidence>
<keyword evidence="1" id="KW-0472">Membrane</keyword>
<comment type="caution">
    <text evidence="2">The sequence shown here is derived from an EMBL/GenBank/DDBJ whole genome shotgun (WGS) entry which is preliminary data.</text>
</comment>
<dbReference type="EMBL" id="JAGSYN010000160">
    <property type="protein sequence ID" value="KAG7662842.1"/>
    <property type="molecule type" value="Genomic_DNA"/>
</dbReference>
<reference evidence="2 3" key="1">
    <citation type="journal article" date="2021" name="DNA Res.">
        <title>Genome analysis of Candida subhashii reveals its hybrid nature and dual mitochondrial genome conformations.</title>
        <authorList>
            <person name="Mixao V."/>
            <person name="Hegedusova E."/>
            <person name="Saus E."/>
            <person name="Pryszcz L.P."/>
            <person name="Cillingova A."/>
            <person name="Nosek J."/>
            <person name="Gabaldon T."/>
        </authorList>
    </citation>
    <scope>NUCLEOTIDE SEQUENCE [LARGE SCALE GENOMIC DNA]</scope>
    <source>
        <strain evidence="2 3">CBS 10753</strain>
    </source>
</reference>
<organism evidence="2 3">
    <name type="scientific">[Candida] subhashii</name>
    <dbReference type="NCBI Taxonomy" id="561895"/>
    <lineage>
        <taxon>Eukaryota</taxon>
        <taxon>Fungi</taxon>
        <taxon>Dikarya</taxon>
        <taxon>Ascomycota</taxon>
        <taxon>Saccharomycotina</taxon>
        <taxon>Pichiomycetes</taxon>
        <taxon>Debaryomycetaceae</taxon>
        <taxon>Spathaspora</taxon>
    </lineage>
</organism>
<feature type="transmembrane region" description="Helical" evidence="1">
    <location>
        <begin position="48"/>
        <end position="68"/>
    </location>
</feature>
<name>A0A8J5QM42_9ASCO</name>
<keyword evidence="1" id="KW-0812">Transmembrane</keyword>
<dbReference type="RefSeq" id="XP_049263075.1">
    <property type="nucleotide sequence ID" value="XM_049407486.1"/>
</dbReference>
<proteinExistence type="predicted"/>
<gene>
    <name evidence="2" type="ORF">J8A68_003612</name>
</gene>
<keyword evidence="1" id="KW-1133">Transmembrane helix</keyword>
<dbReference type="Proteomes" id="UP000694255">
    <property type="component" value="Unassembled WGS sequence"/>
</dbReference>
<evidence type="ECO:0000313" key="2">
    <source>
        <dbReference type="EMBL" id="KAG7662842.1"/>
    </source>
</evidence>
<dbReference type="GeneID" id="73470412"/>
<keyword evidence="3" id="KW-1185">Reference proteome</keyword>
<sequence>MFSRSLRTSGRITFKRLQHTAQAAKESTFNNKYNFNLNPPPVHEYWNIYNSSLLFMLVPLIAGVGYFGKWMGSGLDGFAALLSVANSENSPMKELHYGQSQASSRNQQ</sequence>
<accession>A0A8J5QM42</accession>
<evidence type="ECO:0000313" key="3">
    <source>
        <dbReference type="Proteomes" id="UP000694255"/>
    </source>
</evidence>
<protein>
    <submittedName>
        <fullName evidence="2">Uncharacterized protein</fullName>
    </submittedName>
</protein>
<dbReference type="AlphaFoldDB" id="A0A8J5QM42"/>